<evidence type="ECO:0000313" key="2">
    <source>
        <dbReference type="Proteomes" id="UP000308652"/>
    </source>
</evidence>
<sequence length="166" mass="18474">MRKLSIIERNGGDFISLTVGNSSGSKKLLIDKKYQRKDHLLNDDERNDELIPPDVPAYGIASLSSGTGRDVAVEDIHAIHWLMGKSFDEERSGSRTNKKHWTGMVVDDDGLVVRDAAAVLTMVEEQEVDMYNRMGRQRLVPTLCKQTMRRGSEVLRATAMGPKSGS</sequence>
<keyword evidence="2" id="KW-1185">Reference proteome</keyword>
<accession>A0A5C3LLF9</accession>
<dbReference type="Proteomes" id="UP000308652">
    <property type="component" value="Unassembled WGS sequence"/>
</dbReference>
<dbReference type="AlphaFoldDB" id="A0A5C3LLF9"/>
<evidence type="ECO:0000313" key="1">
    <source>
        <dbReference type="EMBL" id="TFK33357.1"/>
    </source>
</evidence>
<proteinExistence type="predicted"/>
<organism evidence="1 2">
    <name type="scientific">Crucibulum laeve</name>
    <dbReference type="NCBI Taxonomy" id="68775"/>
    <lineage>
        <taxon>Eukaryota</taxon>
        <taxon>Fungi</taxon>
        <taxon>Dikarya</taxon>
        <taxon>Basidiomycota</taxon>
        <taxon>Agaricomycotina</taxon>
        <taxon>Agaricomycetes</taxon>
        <taxon>Agaricomycetidae</taxon>
        <taxon>Agaricales</taxon>
        <taxon>Agaricineae</taxon>
        <taxon>Nidulariaceae</taxon>
        <taxon>Crucibulum</taxon>
    </lineage>
</organism>
<name>A0A5C3LLF9_9AGAR</name>
<protein>
    <submittedName>
        <fullName evidence="1">Uncharacterized protein</fullName>
    </submittedName>
</protein>
<reference evidence="1 2" key="1">
    <citation type="journal article" date="2019" name="Nat. Ecol. Evol.">
        <title>Megaphylogeny resolves global patterns of mushroom evolution.</title>
        <authorList>
            <person name="Varga T."/>
            <person name="Krizsan K."/>
            <person name="Foldi C."/>
            <person name="Dima B."/>
            <person name="Sanchez-Garcia M."/>
            <person name="Sanchez-Ramirez S."/>
            <person name="Szollosi G.J."/>
            <person name="Szarkandi J.G."/>
            <person name="Papp V."/>
            <person name="Albert L."/>
            <person name="Andreopoulos W."/>
            <person name="Angelini C."/>
            <person name="Antonin V."/>
            <person name="Barry K.W."/>
            <person name="Bougher N.L."/>
            <person name="Buchanan P."/>
            <person name="Buyck B."/>
            <person name="Bense V."/>
            <person name="Catcheside P."/>
            <person name="Chovatia M."/>
            <person name="Cooper J."/>
            <person name="Damon W."/>
            <person name="Desjardin D."/>
            <person name="Finy P."/>
            <person name="Geml J."/>
            <person name="Haridas S."/>
            <person name="Hughes K."/>
            <person name="Justo A."/>
            <person name="Karasinski D."/>
            <person name="Kautmanova I."/>
            <person name="Kiss B."/>
            <person name="Kocsube S."/>
            <person name="Kotiranta H."/>
            <person name="LaButti K.M."/>
            <person name="Lechner B.E."/>
            <person name="Liimatainen K."/>
            <person name="Lipzen A."/>
            <person name="Lukacs Z."/>
            <person name="Mihaltcheva S."/>
            <person name="Morgado L.N."/>
            <person name="Niskanen T."/>
            <person name="Noordeloos M.E."/>
            <person name="Ohm R.A."/>
            <person name="Ortiz-Santana B."/>
            <person name="Ovrebo C."/>
            <person name="Racz N."/>
            <person name="Riley R."/>
            <person name="Savchenko A."/>
            <person name="Shiryaev A."/>
            <person name="Soop K."/>
            <person name="Spirin V."/>
            <person name="Szebenyi C."/>
            <person name="Tomsovsky M."/>
            <person name="Tulloss R.E."/>
            <person name="Uehling J."/>
            <person name="Grigoriev I.V."/>
            <person name="Vagvolgyi C."/>
            <person name="Papp T."/>
            <person name="Martin F.M."/>
            <person name="Miettinen O."/>
            <person name="Hibbett D.S."/>
            <person name="Nagy L.G."/>
        </authorList>
    </citation>
    <scope>NUCLEOTIDE SEQUENCE [LARGE SCALE GENOMIC DNA]</scope>
    <source>
        <strain evidence="1 2">CBS 166.37</strain>
    </source>
</reference>
<dbReference type="EMBL" id="ML213650">
    <property type="protein sequence ID" value="TFK33357.1"/>
    <property type="molecule type" value="Genomic_DNA"/>
</dbReference>
<gene>
    <name evidence="1" type="ORF">BDQ12DRAFT_670364</name>
</gene>